<dbReference type="Gene3D" id="2.20.230.10">
    <property type="entry name" value="Resuscitation-promoting factor rpfb"/>
    <property type="match status" value="1"/>
</dbReference>
<evidence type="ECO:0000256" key="2">
    <source>
        <dbReference type="SAM" id="MobiDB-lite"/>
    </source>
</evidence>
<dbReference type="EMBL" id="BMIW01000025">
    <property type="protein sequence ID" value="GGG08051.1"/>
    <property type="molecule type" value="Genomic_DNA"/>
</dbReference>
<dbReference type="Proteomes" id="UP000608420">
    <property type="component" value="Unassembled WGS sequence"/>
</dbReference>
<reference evidence="5" key="1">
    <citation type="journal article" date="2019" name="Int. J. Syst. Evol. Microbiol.">
        <title>The Global Catalogue of Microorganisms (GCM) 10K type strain sequencing project: providing services to taxonomists for standard genome sequencing and annotation.</title>
        <authorList>
            <consortium name="The Broad Institute Genomics Platform"/>
            <consortium name="The Broad Institute Genome Sequencing Center for Infectious Disease"/>
            <person name="Wu L."/>
            <person name="Ma J."/>
        </authorList>
    </citation>
    <scope>NUCLEOTIDE SEQUENCE [LARGE SCALE GENOMIC DNA]</scope>
    <source>
        <strain evidence="5">CGMCC 1.15420</strain>
    </source>
</reference>
<dbReference type="SMART" id="SM01208">
    <property type="entry name" value="G5"/>
    <property type="match status" value="1"/>
</dbReference>
<dbReference type="PROSITE" id="PS51109">
    <property type="entry name" value="G5"/>
    <property type="match status" value="1"/>
</dbReference>
<sequence>MRTKRLLFYVAPILALGITVLILLLSLQRYAFRDTVPSGVIVAGIPMGGMTFHQAIQILDTKLAELENEPITYSFREKQTTETLSWKNSGITFDVPDFRTELASLSHASLWSRLQIRSQFSKEWRLQARYDSQPLKLKFSPEWENAHFGRPVNAVRTIGADDRIRYINGKSVYRIDWTALTAQLQATLPTVLPVGDAAKGNKSSRGTVLSGIKARFMSSSAVRSEVRAGAQAETITLEVPLIRLQPEVTLDHLKAQGINRKIVQFSTDLTTSGKGRLHNVAAAARSIDGMLLAPDEIFDYAKVVEAAEQDYGFQEAPVIFAGKLVPGVGGGICQVSSTLYNAALRAGLEIVERRNHTLPVSYIPKGQDATFAKGYINFRFKNTTGKHLLIHAKSSQGRLVIKLYGTFPGNVTYDIQSRTIRTLPPSNKYIKNPSLPTGEQELMLEGKPGYIVETYRLKKVDGVTVSRTLLSRDTYPSQPTVIAVHDGTEGSSNRPQQIVEDGVEGPRFP</sequence>
<name>A0ABQ1W0E5_9BACL</name>
<keyword evidence="5" id="KW-1185">Reference proteome</keyword>
<dbReference type="RefSeq" id="WP_229717105.1">
    <property type="nucleotide sequence ID" value="NZ_BMIW01000025.1"/>
</dbReference>
<comment type="caution">
    <text evidence="4">The sequence shown here is derived from an EMBL/GenBank/DDBJ whole genome shotgun (WGS) entry which is preliminary data.</text>
</comment>
<evidence type="ECO:0000256" key="1">
    <source>
        <dbReference type="ARBA" id="ARBA00022729"/>
    </source>
</evidence>
<dbReference type="InterPro" id="IPR007391">
    <property type="entry name" value="Vancomycin_resist_VanW"/>
</dbReference>
<gene>
    <name evidence="4" type="ORF">GCM10010913_32290</name>
</gene>
<dbReference type="PANTHER" id="PTHR35788:SF1">
    <property type="entry name" value="EXPORTED PROTEIN"/>
    <property type="match status" value="1"/>
</dbReference>
<keyword evidence="1" id="KW-0732">Signal</keyword>
<organism evidence="4 5">
    <name type="scientific">Paenibacillus aceti</name>
    <dbReference type="NCBI Taxonomy" id="1820010"/>
    <lineage>
        <taxon>Bacteria</taxon>
        <taxon>Bacillati</taxon>
        <taxon>Bacillota</taxon>
        <taxon>Bacilli</taxon>
        <taxon>Bacillales</taxon>
        <taxon>Paenibacillaceae</taxon>
        <taxon>Paenibacillus</taxon>
    </lineage>
</organism>
<dbReference type="InterPro" id="IPR011098">
    <property type="entry name" value="G5_dom"/>
</dbReference>
<feature type="domain" description="G5" evidence="3">
    <location>
        <begin position="408"/>
        <end position="490"/>
    </location>
</feature>
<evidence type="ECO:0000259" key="3">
    <source>
        <dbReference type="PROSITE" id="PS51109"/>
    </source>
</evidence>
<accession>A0ABQ1W0E5</accession>
<evidence type="ECO:0000313" key="5">
    <source>
        <dbReference type="Proteomes" id="UP000608420"/>
    </source>
</evidence>
<dbReference type="Pfam" id="PF07501">
    <property type="entry name" value="G5"/>
    <property type="match status" value="1"/>
</dbReference>
<dbReference type="PANTHER" id="PTHR35788">
    <property type="entry name" value="EXPORTED PROTEIN-RELATED"/>
    <property type="match status" value="1"/>
</dbReference>
<dbReference type="InterPro" id="IPR052913">
    <property type="entry name" value="Glycopeptide_resist_protein"/>
</dbReference>
<protein>
    <submittedName>
        <fullName evidence="4">Vancomycin resistance protein</fullName>
    </submittedName>
</protein>
<feature type="region of interest" description="Disordered" evidence="2">
    <location>
        <begin position="485"/>
        <end position="509"/>
    </location>
</feature>
<evidence type="ECO:0000313" key="4">
    <source>
        <dbReference type="EMBL" id="GGG08051.1"/>
    </source>
</evidence>
<dbReference type="Pfam" id="PF04294">
    <property type="entry name" value="VanW"/>
    <property type="match status" value="1"/>
</dbReference>
<proteinExistence type="predicted"/>